<reference evidence="1 2" key="1">
    <citation type="submission" date="2022-03" db="EMBL/GenBank/DDBJ databases">
        <title>Complete genome of Streptomyces rimosus ssp. rimosus R7 (=ATCC 10970).</title>
        <authorList>
            <person name="Beganovic S."/>
            <person name="Ruckert C."/>
            <person name="Busche T."/>
            <person name="Kalinowski J."/>
            <person name="Wittmann C."/>
        </authorList>
    </citation>
    <scope>NUCLEOTIDE SEQUENCE [LARGE SCALE GENOMIC DNA]</scope>
    <source>
        <strain evidence="1 2">R7</strain>
    </source>
</reference>
<accession>A0ABY3Z345</accession>
<proteinExistence type="predicted"/>
<evidence type="ECO:0000313" key="2">
    <source>
        <dbReference type="Proteomes" id="UP000829494"/>
    </source>
</evidence>
<protein>
    <submittedName>
        <fullName evidence="1">Uncharacterized protein</fullName>
    </submittedName>
</protein>
<sequence>MAYFGLRRRLRHRVSTTWPTQLWGVAYTVSGVLHCRITPGEQRQKRALMRAAARIALEEKASQITRKYLPTQLEEAQSALALELSDWQQTHASGPIEIKAHLVLRLEDEAASRSQAYEDALRDQQLHQELYESRVSYMRDKVLSDADTARAWWLERHRDGHHPIAWDEFNTHILPYVGKAEDAQTNAMRTAYVLAQVVERLEDDPARHKLFVATARLLMEEMGWPDLAEGLTLAEQRNFQPEQ</sequence>
<dbReference type="Proteomes" id="UP000829494">
    <property type="component" value="Chromosome"/>
</dbReference>
<keyword evidence="2" id="KW-1185">Reference proteome</keyword>
<dbReference type="EMBL" id="CP094298">
    <property type="protein sequence ID" value="UNZ04747.1"/>
    <property type="molecule type" value="Genomic_DNA"/>
</dbReference>
<gene>
    <name evidence="1" type="ORF">SRIMR7_21580</name>
</gene>
<name>A0ABY3Z345_STRRM</name>
<evidence type="ECO:0000313" key="1">
    <source>
        <dbReference type="EMBL" id="UNZ04747.1"/>
    </source>
</evidence>
<organism evidence="1 2">
    <name type="scientific">Streptomyces rimosus subsp. rimosus</name>
    <dbReference type="NCBI Taxonomy" id="132474"/>
    <lineage>
        <taxon>Bacteria</taxon>
        <taxon>Bacillati</taxon>
        <taxon>Actinomycetota</taxon>
        <taxon>Actinomycetes</taxon>
        <taxon>Kitasatosporales</taxon>
        <taxon>Streptomycetaceae</taxon>
        <taxon>Streptomyces</taxon>
    </lineage>
</organism>